<dbReference type="GeneID" id="9820161"/>
<dbReference type="PANTHER" id="PTHR10896:SF30">
    <property type="entry name" value="GALACTOSYLGALACTOSYLXYLOSYLPROTEIN 3-BETA-GLUCURONOSYLTRANSFERASE"/>
    <property type="match status" value="1"/>
</dbReference>
<evidence type="ECO:0000256" key="1">
    <source>
        <dbReference type="ARBA" id="ARBA00004606"/>
    </source>
</evidence>
<keyword evidence="14" id="KW-0333">Golgi apparatus</keyword>
<dbReference type="InterPro" id="IPR029044">
    <property type="entry name" value="Nucleotide-diphossugar_trans"/>
</dbReference>
<evidence type="ECO:0000256" key="3">
    <source>
        <dbReference type="ARBA" id="ARBA00012641"/>
    </source>
</evidence>
<dbReference type="KEGG" id="crq:GCK72_015055"/>
<evidence type="ECO:0000313" key="16">
    <source>
        <dbReference type="EMBL" id="KAF1758596.1"/>
    </source>
</evidence>
<evidence type="ECO:0000256" key="10">
    <source>
        <dbReference type="ARBA" id="ARBA00047979"/>
    </source>
</evidence>
<keyword evidence="5" id="KW-0812">Transmembrane</keyword>
<keyword evidence="8" id="KW-0472">Membrane</keyword>
<evidence type="ECO:0000256" key="6">
    <source>
        <dbReference type="ARBA" id="ARBA00022968"/>
    </source>
</evidence>
<evidence type="ECO:0000256" key="8">
    <source>
        <dbReference type="ARBA" id="ARBA00023136"/>
    </source>
</evidence>
<protein>
    <recommendedName>
        <fullName evidence="3 14">Galactosylgalactosylxylosylprotein 3-beta-glucuronosyltransferase</fullName>
        <ecNumber evidence="3 14">2.4.1.135</ecNumber>
    </recommendedName>
</protein>
<dbReference type="CTD" id="9820161"/>
<evidence type="ECO:0000256" key="12">
    <source>
        <dbReference type="PIRSR" id="PIRSR605027-3"/>
    </source>
</evidence>
<evidence type="ECO:0000256" key="5">
    <source>
        <dbReference type="ARBA" id="ARBA00022692"/>
    </source>
</evidence>
<dbReference type="Gene3D" id="3.90.550.10">
    <property type="entry name" value="Spore Coat Polysaccharide Biosynthesis Protein SpsA, Chain A"/>
    <property type="match status" value="1"/>
</dbReference>
<dbReference type="PANTHER" id="PTHR10896">
    <property type="entry name" value="GALACTOSYLGALACTOSYLXYLOSYLPROTEIN 3-BETA-GLUCURONOSYLTRANSFERASE BETA-1,3-GLUCURONYLTRANSFERASE"/>
    <property type="match status" value="1"/>
</dbReference>
<evidence type="ECO:0000313" key="17">
    <source>
        <dbReference type="Proteomes" id="UP000483820"/>
    </source>
</evidence>
<keyword evidence="4 14" id="KW-0808">Transferase</keyword>
<keyword evidence="6 14" id="KW-0735">Signal-anchor</keyword>
<dbReference type="GO" id="GO:0015018">
    <property type="term" value="F:galactosylgalactosylxylosylprotein 3-beta-glucuronosyltransferase activity"/>
    <property type="evidence" value="ECO:0007669"/>
    <property type="project" value="UniProtKB-UniRule"/>
</dbReference>
<dbReference type="InterPro" id="IPR005027">
    <property type="entry name" value="Glyco_trans_43"/>
</dbReference>
<comment type="cofactor">
    <cofactor evidence="12 14">
        <name>Mn(2+)</name>
        <dbReference type="ChEBI" id="CHEBI:29035"/>
    </cofactor>
</comment>
<feature type="binding site" evidence="12">
    <location>
        <position position="141"/>
    </location>
    <ligand>
        <name>Mn(2+)</name>
        <dbReference type="ChEBI" id="CHEBI:29035"/>
    </ligand>
</feature>
<dbReference type="GO" id="GO:0050650">
    <property type="term" value="P:chondroitin sulfate proteoglycan biosynthetic process"/>
    <property type="evidence" value="ECO:0007669"/>
    <property type="project" value="TreeGrafter"/>
</dbReference>
<keyword evidence="9" id="KW-0325">Glycoprotein</keyword>
<organism evidence="16 17">
    <name type="scientific">Caenorhabditis remanei</name>
    <name type="common">Caenorhabditis vulgaris</name>
    <dbReference type="NCBI Taxonomy" id="31234"/>
    <lineage>
        <taxon>Eukaryota</taxon>
        <taxon>Metazoa</taxon>
        <taxon>Ecdysozoa</taxon>
        <taxon>Nematoda</taxon>
        <taxon>Chromadorea</taxon>
        <taxon>Rhabditida</taxon>
        <taxon>Rhabditina</taxon>
        <taxon>Rhabditomorpha</taxon>
        <taxon>Rhabditoidea</taxon>
        <taxon>Rhabditidae</taxon>
        <taxon>Peloderinae</taxon>
        <taxon>Caenorhabditis</taxon>
    </lineage>
</organism>
<accession>A0A6A5GVG4</accession>
<comment type="similarity">
    <text evidence="2 14">Belongs to the glycosyltransferase 43 family.</text>
</comment>
<evidence type="ECO:0000256" key="13">
    <source>
        <dbReference type="PIRSR" id="PIRSR605027-4"/>
    </source>
</evidence>
<feature type="chain" id="PRO_5025535041" description="Galactosylgalactosylxylosylprotein 3-beta-glucuronosyltransferase" evidence="15">
    <location>
        <begin position="27"/>
        <end position="289"/>
    </location>
</feature>
<evidence type="ECO:0000256" key="2">
    <source>
        <dbReference type="ARBA" id="ARBA00007706"/>
    </source>
</evidence>
<evidence type="ECO:0000256" key="15">
    <source>
        <dbReference type="SAM" id="SignalP"/>
    </source>
</evidence>
<dbReference type="GO" id="GO:0046872">
    <property type="term" value="F:metal ion binding"/>
    <property type="evidence" value="ECO:0007669"/>
    <property type="project" value="UniProtKB-KW"/>
</dbReference>
<sequence length="289" mass="32945">MRLRSSSRSHGTFIFFLICFAIIVLSSLKAKMSDQMIIVVTPTYKRLTRIADMIRMANTLSHVKNLHWIVIEDGNKKIPAVENILKRTNLPYTYFPFKTIEGYPKRGWYQRTMALKFIRSNTSQILGKEHKEGVVYFGDDDNSYDIRLFTEYIRNVKTLGIWAVGLVGGGYVEAPKVVNGTVPEFNVGYLPSRTFAVDMAGFAVNLRVVMNSTAVFGLHCKERYAPETCLLEDMGLERKDIEPFGWEGEKDREILVWHTKTSTPNIPKAEKNATKPAPPPETYGYFVEV</sequence>
<dbReference type="Proteomes" id="UP000483820">
    <property type="component" value="Chromosome IV"/>
</dbReference>
<dbReference type="GO" id="GO:0005975">
    <property type="term" value="P:carbohydrate metabolic process"/>
    <property type="evidence" value="ECO:0007669"/>
    <property type="project" value="TreeGrafter"/>
</dbReference>
<evidence type="ECO:0000256" key="7">
    <source>
        <dbReference type="ARBA" id="ARBA00022989"/>
    </source>
</evidence>
<dbReference type="AlphaFoldDB" id="A0A6A5GVG4"/>
<keyword evidence="12 14" id="KW-0464">Manganese</keyword>
<dbReference type="EC" id="2.4.1.135" evidence="3 14"/>
<feature type="signal peptide" evidence="15">
    <location>
        <begin position="1"/>
        <end position="26"/>
    </location>
</feature>
<keyword evidence="7" id="KW-1133">Transmembrane helix</keyword>
<dbReference type="SUPFAM" id="SSF53448">
    <property type="entry name" value="Nucleotide-diphospho-sugar transferases"/>
    <property type="match status" value="1"/>
</dbReference>
<feature type="active site" description="Proton donor/acceptor" evidence="11">
    <location>
        <position position="227"/>
    </location>
</feature>
<feature type="site" description="Interaction with galactose moiety of substrate glycoprotein" evidence="13">
    <location>
        <position position="173"/>
    </location>
</feature>
<evidence type="ECO:0000256" key="11">
    <source>
        <dbReference type="PIRSR" id="PIRSR605027-1"/>
    </source>
</evidence>
<proteinExistence type="inferred from homology"/>
<dbReference type="Pfam" id="PF03360">
    <property type="entry name" value="Glyco_transf_43"/>
    <property type="match status" value="1"/>
</dbReference>
<evidence type="ECO:0000256" key="4">
    <source>
        <dbReference type="ARBA" id="ARBA00022679"/>
    </source>
</evidence>
<evidence type="ECO:0000256" key="9">
    <source>
        <dbReference type="ARBA" id="ARBA00023180"/>
    </source>
</evidence>
<keyword evidence="12 14" id="KW-0479">Metal-binding</keyword>
<comment type="caution">
    <text evidence="16">The sequence shown here is derived from an EMBL/GenBank/DDBJ whole genome shotgun (WGS) entry which is preliminary data.</text>
</comment>
<dbReference type="GO" id="GO:0000139">
    <property type="term" value="C:Golgi membrane"/>
    <property type="evidence" value="ECO:0007669"/>
    <property type="project" value="UniProtKB-SubCell"/>
</dbReference>
<dbReference type="FunFam" id="3.90.550.10:FF:000147">
    <property type="entry name" value="Galactosylgalactosylxylosylprotein 3-beta-glucuronosyltransferase"/>
    <property type="match status" value="1"/>
</dbReference>
<gene>
    <name evidence="16" type="ORF">GCK72_015055</name>
</gene>
<dbReference type="RefSeq" id="XP_003088493.2">
    <property type="nucleotide sequence ID" value="XM_003088445.2"/>
</dbReference>
<reference evidence="16 17" key="1">
    <citation type="submission" date="2019-12" db="EMBL/GenBank/DDBJ databases">
        <title>Chromosome-level assembly of the Caenorhabditis remanei genome.</title>
        <authorList>
            <person name="Teterina A.A."/>
            <person name="Willis J.H."/>
            <person name="Phillips P.C."/>
        </authorList>
    </citation>
    <scope>NUCLEOTIDE SEQUENCE [LARGE SCALE GENOMIC DNA]</scope>
    <source>
        <strain evidence="16 17">PX506</strain>
        <tissue evidence="16">Whole organism</tissue>
    </source>
</reference>
<comment type="pathway">
    <text evidence="14">Protein modification; protein glycosylation.</text>
</comment>
<dbReference type="CDD" id="cd00218">
    <property type="entry name" value="GlcAT-I"/>
    <property type="match status" value="1"/>
</dbReference>
<dbReference type="UniPathway" id="UPA00378"/>
<comment type="catalytic activity">
    <reaction evidence="10 14">
        <text>3-O-(beta-D-galactosyl-(1-&gt;3)-beta-D-galactosyl-(1-&gt;4)-beta-D-xylosyl)-L-seryl-[protein] + UDP-alpha-D-glucuronate = 3-O-(beta-D-GlcA-(1-&gt;3)-beta-D-Gal-(1-&gt;3)-beta-D-Gal-(1-&gt;4)-beta-D-Xyl)-L-seryl-[protein] + UDP + H(+)</text>
        <dbReference type="Rhea" id="RHEA:24168"/>
        <dbReference type="Rhea" id="RHEA-COMP:12571"/>
        <dbReference type="Rhea" id="RHEA-COMP:12573"/>
        <dbReference type="ChEBI" id="CHEBI:15378"/>
        <dbReference type="ChEBI" id="CHEBI:58052"/>
        <dbReference type="ChEBI" id="CHEBI:58223"/>
        <dbReference type="ChEBI" id="CHEBI:132090"/>
        <dbReference type="ChEBI" id="CHEBI:132093"/>
        <dbReference type="EC" id="2.4.1.135"/>
    </reaction>
</comment>
<comment type="subcellular location">
    <subcellularLocation>
        <location evidence="14">Golgi apparatus membrane</location>
        <topology evidence="14">Single-pass type II membrane protein</topology>
    </subcellularLocation>
    <subcellularLocation>
        <location evidence="1">Membrane</location>
        <topology evidence="1">Single-pass type II membrane protein</topology>
    </subcellularLocation>
</comment>
<dbReference type="EMBL" id="WUAV01000004">
    <property type="protein sequence ID" value="KAF1758596.1"/>
    <property type="molecule type" value="Genomic_DNA"/>
</dbReference>
<keyword evidence="15" id="KW-0732">Signal</keyword>
<evidence type="ECO:0000256" key="14">
    <source>
        <dbReference type="RuleBase" id="RU363127"/>
    </source>
</evidence>
<name>A0A6A5GVG4_CAERE</name>